<feature type="compositionally biased region" description="Basic and acidic residues" evidence="1">
    <location>
        <begin position="363"/>
        <end position="374"/>
    </location>
</feature>
<feature type="region of interest" description="Disordered" evidence="1">
    <location>
        <begin position="289"/>
        <end position="308"/>
    </location>
</feature>
<evidence type="ECO:0000256" key="1">
    <source>
        <dbReference type="SAM" id="MobiDB-lite"/>
    </source>
</evidence>
<feature type="compositionally biased region" description="Polar residues" evidence="1">
    <location>
        <begin position="238"/>
        <end position="253"/>
    </location>
</feature>
<proteinExistence type="predicted"/>
<evidence type="ECO:0000313" key="3">
    <source>
        <dbReference type="Proteomes" id="UP001383192"/>
    </source>
</evidence>
<feature type="compositionally biased region" description="Low complexity" evidence="1">
    <location>
        <begin position="504"/>
        <end position="514"/>
    </location>
</feature>
<dbReference type="EMBL" id="JAYKXP010000016">
    <property type="protein sequence ID" value="KAK7049688.1"/>
    <property type="molecule type" value="Genomic_DNA"/>
</dbReference>
<feature type="region of interest" description="Disordered" evidence="1">
    <location>
        <begin position="422"/>
        <end position="546"/>
    </location>
</feature>
<feature type="compositionally biased region" description="Polar residues" evidence="1">
    <location>
        <begin position="145"/>
        <end position="163"/>
    </location>
</feature>
<organism evidence="2 3">
    <name type="scientific">Paramarasmius palmivorus</name>
    <dbReference type="NCBI Taxonomy" id="297713"/>
    <lineage>
        <taxon>Eukaryota</taxon>
        <taxon>Fungi</taxon>
        <taxon>Dikarya</taxon>
        <taxon>Basidiomycota</taxon>
        <taxon>Agaricomycotina</taxon>
        <taxon>Agaricomycetes</taxon>
        <taxon>Agaricomycetidae</taxon>
        <taxon>Agaricales</taxon>
        <taxon>Marasmiineae</taxon>
        <taxon>Marasmiaceae</taxon>
        <taxon>Paramarasmius</taxon>
    </lineage>
</organism>
<comment type="caution">
    <text evidence="2">The sequence shown here is derived from an EMBL/GenBank/DDBJ whole genome shotgun (WGS) entry which is preliminary data.</text>
</comment>
<feature type="compositionally biased region" description="Pro residues" evidence="1">
    <location>
        <begin position="173"/>
        <end position="183"/>
    </location>
</feature>
<evidence type="ECO:0000313" key="2">
    <source>
        <dbReference type="EMBL" id="KAK7049688.1"/>
    </source>
</evidence>
<feature type="compositionally biased region" description="Acidic residues" evidence="1">
    <location>
        <begin position="428"/>
        <end position="445"/>
    </location>
</feature>
<accession>A0AAW0DEU0</accession>
<reference evidence="2 3" key="1">
    <citation type="submission" date="2024-01" db="EMBL/GenBank/DDBJ databases">
        <title>A draft genome for a cacao thread blight-causing isolate of Paramarasmius palmivorus.</title>
        <authorList>
            <person name="Baruah I.K."/>
            <person name="Bukari Y."/>
            <person name="Amoako-Attah I."/>
            <person name="Meinhardt L.W."/>
            <person name="Bailey B.A."/>
            <person name="Cohen S.P."/>
        </authorList>
    </citation>
    <scope>NUCLEOTIDE SEQUENCE [LARGE SCALE GENOMIC DNA]</scope>
    <source>
        <strain evidence="2 3">GH-12</strain>
    </source>
</reference>
<feature type="region of interest" description="Disordered" evidence="1">
    <location>
        <begin position="1"/>
        <end position="200"/>
    </location>
</feature>
<feature type="compositionally biased region" description="Basic and acidic residues" evidence="1">
    <location>
        <begin position="457"/>
        <end position="467"/>
    </location>
</feature>
<feature type="compositionally biased region" description="Polar residues" evidence="1">
    <location>
        <begin position="78"/>
        <end position="97"/>
    </location>
</feature>
<gene>
    <name evidence="2" type="ORF">VNI00_005719</name>
</gene>
<dbReference type="AlphaFoldDB" id="A0AAW0DEU0"/>
<feature type="compositionally biased region" description="Low complexity" evidence="1">
    <location>
        <begin position="98"/>
        <end position="107"/>
    </location>
</feature>
<feature type="compositionally biased region" description="Low complexity" evidence="1">
    <location>
        <begin position="262"/>
        <end position="273"/>
    </location>
</feature>
<feature type="compositionally biased region" description="Basic and acidic residues" evidence="1">
    <location>
        <begin position="480"/>
        <end position="495"/>
    </location>
</feature>
<keyword evidence="3" id="KW-1185">Reference proteome</keyword>
<feature type="compositionally biased region" description="Basic and acidic residues" evidence="1">
    <location>
        <begin position="528"/>
        <end position="546"/>
    </location>
</feature>
<protein>
    <submittedName>
        <fullName evidence="2">Uncharacterized protein</fullName>
    </submittedName>
</protein>
<feature type="region of interest" description="Disordered" evidence="1">
    <location>
        <begin position="333"/>
        <end position="396"/>
    </location>
</feature>
<dbReference type="Proteomes" id="UP001383192">
    <property type="component" value="Unassembled WGS sequence"/>
</dbReference>
<feature type="region of interest" description="Disordered" evidence="1">
    <location>
        <begin position="238"/>
        <end position="275"/>
    </location>
</feature>
<feature type="compositionally biased region" description="Low complexity" evidence="1">
    <location>
        <begin position="184"/>
        <end position="195"/>
    </location>
</feature>
<sequence>MAPHAPAPTQSPSDAHTDTNKKSPPKQPSPPKTQSTSSHLKPVQNGPQKKPNRSSKPIINWFQRKLGGSVRAKREGGQLSNGTGRVSKTQRVGNRATSSPIPSPSVSGGRQQMKLEALAAARRKTVSLNGDDDSQLIRHSEDEVNSMNESLARESTWSPNSVQEADEDASLRPLPPSAPPSPSPSRSSSSYLSDPRTFKSIAASTKPTTLLSIDLHGNGMAHIAQAPVTPTSQVTRFTHVRSSSTATNSNQLGFSAAPPSPQSSSRPPSLQDPTNTQMSSLIVQAPLHTTHHPRNNPRPLSPPPDDASVLTLASSAYAFTGLRVGGPGAAGWSSPPSAIGGGGDSVSHFGGNSADAEDASQIDDEKLDDRDADASVRALRPRSTRRGSWESEASRWSARIQVTSAPSLGRERSLWTTNSIMTGTFSADDVEVDDKPDDLADDDATGEANAENAEGEAETKVTEDISKLDGTPEESVDIISHNDHDSESKPSKADEDSTNSEITAAAEEAPAPVASIERQTSSMTISHPVEKADGSADPGPTEKEKN</sequence>
<name>A0AAW0DEU0_9AGAR</name>